<dbReference type="STRING" id="485916.Dtox_0638"/>
<protein>
    <submittedName>
        <fullName evidence="1">Uncharacterized protein</fullName>
    </submittedName>
</protein>
<dbReference type="AlphaFoldDB" id="C8W1B2"/>
<accession>C8W1B2</accession>
<dbReference type="HOGENOM" id="CLU_3364582_0_0_9"/>
<evidence type="ECO:0000313" key="1">
    <source>
        <dbReference type="EMBL" id="ACV61557.1"/>
    </source>
</evidence>
<reference evidence="1 2" key="1">
    <citation type="journal article" date="2009" name="Stand. Genomic Sci.">
        <title>Complete genome sequence of Desulfotomaculum acetoxidans type strain (5575).</title>
        <authorList>
            <person name="Spring S."/>
            <person name="Lapidus A."/>
            <person name="Schroder M."/>
            <person name="Gleim D."/>
            <person name="Sims D."/>
            <person name="Meincke L."/>
            <person name="Glavina Del Rio T."/>
            <person name="Tice H."/>
            <person name="Copeland A."/>
            <person name="Cheng J.F."/>
            <person name="Lucas S."/>
            <person name="Chen F."/>
            <person name="Nolan M."/>
            <person name="Bruce D."/>
            <person name="Goodwin L."/>
            <person name="Pitluck S."/>
            <person name="Ivanova N."/>
            <person name="Mavromatis K."/>
            <person name="Mikhailova N."/>
            <person name="Pati A."/>
            <person name="Chen A."/>
            <person name="Palaniappan K."/>
            <person name="Land M."/>
            <person name="Hauser L."/>
            <person name="Chang Y.J."/>
            <person name="Jeffries C.D."/>
            <person name="Chain P."/>
            <person name="Saunders E."/>
            <person name="Brettin T."/>
            <person name="Detter J.C."/>
            <person name="Goker M."/>
            <person name="Bristow J."/>
            <person name="Eisen J.A."/>
            <person name="Markowitz V."/>
            <person name="Hugenholtz P."/>
            <person name="Kyrpides N.C."/>
            <person name="Klenk H.P."/>
            <person name="Han C."/>
        </authorList>
    </citation>
    <scope>NUCLEOTIDE SEQUENCE [LARGE SCALE GENOMIC DNA]</scope>
    <source>
        <strain evidence="2">ATCC 49208 / DSM 771 / VKM B-1644</strain>
    </source>
</reference>
<dbReference type="EMBL" id="CP001720">
    <property type="protein sequence ID" value="ACV61557.1"/>
    <property type="molecule type" value="Genomic_DNA"/>
</dbReference>
<keyword evidence="2" id="KW-1185">Reference proteome</keyword>
<gene>
    <name evidence="1" type="ordered locus">Dtox_0638</name>
</gene>
<proteinExistence type="predicted"/>
<evidence type="ECO:0000313" key="2">
    <source>
        <dbReference type="Proteomes" id="UP000002217"/>
    </source>
</evidence>
<sequence length="35" mass="3941">MEESSSKKFSALKAEQTKAEAELADSDALHRKIQY</sequence>
<organism evidence="1 2">
    <name type="scientific">Desulfofarcimen acetoxidans (strain ATCC 49208 / DSM 771 / KCTC 5769 / VKM B-1644 / 5575)</name>
    <name type="common">Desulfotomaculum acetoxidans</name>
    <dbReference type="NCBI Taxonomy" id="485916"/>
    <lineage>
        <taxon>Bacteria</taxon>
        <taxon>Bacillati</taxon>
        <taxon>Bacillota</taxon>
        <taxon>Clostridia</taxon>
        <taxon>Eubacteriales</taxon>
        <taxon>Peptococcaceae</taxon>
        <taxon>Desulfofarcimen</taxon>
    </lineage>
</organism>
<name>C8W1B2_DESAS</name>
<dbReference type="Proteomes" id="UP000002217">
    <property type="component" value="Chromosome"/>
</dbReference>
<dbReference type="KEGG" id="dae:Dtox_0638"/>